<evidence type="ECO:0000313" key="7">
    <source>
        <dbReference type="Proteomes" id="UP000197783"/>
    </source>
</evidence>
<feature type="transmembrane region" description="Helical" evidence="4">
    <location>
        <begin position="222"/>
        <end position="246"/>
    </location>
</feature>
<dbReference type="InterPro" id="IPR036259">
    <property type="entry name" value="MFS_trans_sf"/>
</dbReference>
<feature type="transmembrane region" description="Helical" evidence="4">
    <location>
        <begin position="258"/>
        <end position="277"/>
    </location>
</feature>
<feature type="domain" description="Major facilitator superfamily (MFS) profile" evidence="5">
    <location>
        <begin position="220"/>
        <end position="399"/>
    </location>
</feature>
<keyword evidence="1 4" id="KW-0812">Transmembrane</keyword>
<evidence type="ECO:0000256" key="1">
    <source>
        <dbReference type="ARBA" id="ARBA00022692"/>
    </source>
</evidence>
<dbReference type="PROSITE" id="PS50850">
    <property type="entry name" value="MFS"/>
    <property type="match status" value="1"/>
</dbReference>
<feature type="transmembrane region" description="Helical" evidence="4">
    <location>
        <begin position="55"/>
        <end position="79"/>
    </location>
</feature>
<sequence length="399" mass="42501">MTKEWRHDRTPRPYGRSYLGWYGLAWAGATIAYQPFLSFLLPLRIVEIGGRPDPVLLSAAVLLGGLTAGLANLGWGILGDHVVERGGARRPLILVGLAGTLFSYGMLALADSPAELLIALFCFQIALNLLLSALVAAAADEVPARDKGLLGGVLCVGAPAGAAASVLATLPEISVERSLFCTALIVPIFVLPYALQRHAPYERLLVQEPSADRAPEQLHAFVLLWFVRLLLQIASKAMFFFLVYYFAETVRQVRPTVLAQLTLIAAVGAAPSALFLGRLSDRYRGHRTILLVMIAAMAGGLIVMAVQTNWILALFGYLIFACSAAVCLALHAGFAMLRLPTGLASGKGLGLLNLTNTLPAVAVAGLGMAIVPQYGYRVLCWVLAAAVIVAGGALTYRRL</sequence>
<dbReference type="GO" id="GO:0022857">
    <property type="term" value="F:transmembrane transporter activity"/>
    <property type="evidence" value="ECO:0007669"/>
    <property type="project" value="InterPro"/>
</dbReference>
<keyword evidence="2 4" id="KW-1133">Transmembrane helix</keyword>
<dbReference type="SUPFAM" id="SSF103473">
    <property type="entry name" value="MFS general substrate transporter"/>
    <property type="match status" value="1"/>
</dbReference>
<dbReference type="EMBL" id="NBBJ01000003">
    <property type="protein sequence ID" value="OWK29949.1"/>
    <property type="molecule type" value="Genomic_DNA"/>
</dbReference>
<feature type="transmembrane region" description="Helical" evidence="4">
    <location>
        <begin position="149"/>
        <end position="171"/>
    </location>
</feature>
<reference evidence="6 7" key="1">
    <citation type="submission" date="2017-03" db="EMBL/GenBank/DDBJ databases">
        <title>Genome sequence of Sphingomonas mucosissima DSM 17494.</title>
        <authorList>
            <person name="Poehlein A."/>
            <person name="Wuebbeler J.H."/>
            <person name="Steinbuechel A."/>
            <person name="Daniel R."/>
        </authorList>
    </citation>
    <scope>NUCLEOTIDE SEQUENCE [LARGE SCALE GENOMIC DNA]</scope>
    <source>
        <strain evidence="6 7">DSM 17494</strain>
    </source>
</reference>
<dbReference type="Gene3D" id="1.20.1250.20">
    <property type="entry name" value="MFS general substrate transporter like domains"/>
    <property type="match status" value="2"/>
</dbReference>
<dbReference type="Proteomes" id="UP000197783">
    <property type="component" value="Unassembled WGS sequence"/>
</dbReference>
<protein>
    <submittedName>
        <fullName evidence="6">Major facilitator superfamily protein</fullName>
    </submittedName>
</protein>
<evidence type="ECO:0000256" key="2">
    <source>
        <dbReference type="ARBA" id="ARBA00022989"/>
    </source>
</evidence>
<dbReference type="PANTHER" id="PTHR23528">
    <property type="match status" value="1"/>
</dbReference>
<dbReference type="InterPro" id="IPR020846">
    <property type="entry name" value="MFS_dom"/>
</dbReference>
<feature type="transmembrane region" description="Helical" evidence="4">
    <location>
        <begin position="91"/>
        <end position="110"/>
    </location>
</feature>
<organism evidence="6 7">
    <name type="scientific">Sphingomonas mucosissima</name>
    <dbReference type="NCBI Taxonomy" id="370959"/>
    <lineage>
        <taxon>Bacteria</taxon>
        <taxon>Pseudomonadati</taxon>
        <taxon>Pseudomonadota</taxon>
        <taxon>Alphaproteobacteria</taxon>
        <taxon>Sphingomonadales</taxon>
        <taxon>Sphingomonadaceae</taxon>
        <taxon>Sphingomonas</taxon>
    </lineage>
</organism>
<gene>
    <name evidence="6" type="ORF">SPMU_23710</name>
</gene>
<keyword evidence="3 4" id="KW-0472">Membrane</keyword>
<name>A0A245ZJM5_9SPHN</name>
<feature type="transmembrane region" description="Helical" evidence="4">
    <location>
        <begin position="116"/>
        <end position="137"/>
    </location>
</feature>
<feature type="transmembrane region" description="Helical" evidence="4">
    <location>
        <begin position="349"/>
        <end position="370"/>
    </location>
</feature>
<evidence type="ECO:0000256" key="3">
    <source>
        <dbReference type="ARBA" id="ARBA00023136"/>
    </source>
</evidence>
<dbReference type="PANTHER" id="PTHR23528:SF1">
    <property type="entry name" value="MAJOR FACILITATOR SUPERFAMILY (MFS) PROFILE DOMAIN-CONTAINING PROTEIN"/>
    <property type="match status" value="1"/>
</dbReference>
<feature type="transmembrane region" description="Helical" evidence="4">
    <location>
        <begin position="21"/>
        <end position="43"/>
    </location>
</feature>
<keyword evidence="7" id="KW-1185">Reference proteome</keyword>
<feature type="transmembrane region" description="Helical" evidence="4">
    <location>
        <begin position="314"/>
        <end position="337"/>
    </location>
</feature>
<proteinExistence type="predicted"/>
<evidence type="ECO:0000259" key="5">
    <source>
        <dbReference type="PROSITE" id="PS50850"/>
    </source>
</evidence>
<feature type="transmembrane region" description="Helical" evidence="4">
    <location>
        <begin position="177"/>
        <end position="195"/>
    </location>
</feature>
<evidence type="ECO:0000313" key="6">
    <source>
        <dbReference type="EMBL" id="OWK29949.1"/>
    </source>
</evidence>
<accession>A0A245ZJM5</accession>
<comment type="caution">
    <text evidence="6">The sequence shown here is derived from an EMBL/GenBank/DDBJ whole genome shotgun (WGS) entry which is preliminary data.</text>
</comment>
<dbReference type="AlphaFoldDB" id="A0A245ZJM5"/>
<feature type="transmembrane region" description="Helical" evidence="4">
    <location>
        <begin position="376"/>
        <end position="396"/>
    </location>
</feature>
<feature type="transmembrane region" description="Helical" evidence="4">
    <location>
        <begin position="289"/>
        <end position="308"/>
    </location>
</feature>
<evidence type="ECO:0000256" key="4">
    <source>
        <dbReference type="SAM" id="Phobius"/>
    </source>
</evidence>